<dbReference type="EMBL" id="GG687272">
    <property type="protein sequence ID" value="EEQ97333.1"/>
    <property type="molecule type" value="Genomic_DNA"/>
</dbReference>
<dbReference type="RefSeq" id="XP_002764616.1">
    <property type="nucleotide sequence ID" value="XM_002764570.1"/>
</dbReference>
<reference evidence="1 2" key="1">
    <citation type="submission" date="2008-07" db="EMBL/GenBank/DDBJ databases">
        <authorList>
            <person name="El-Sayed N."/>
            <person name="Caler E."/>
            <person name="Inman J."/>
            <person name="Amedeo P."/>
            <person name="Hass B."/>
            <person name="Wortman J."/>
        </authorList>
    </citation>
    <scope>NUCLEOTIDE SEQUENCE [LARGE SCALE GENOMIC DNA]</scope>
    <source>
        <strain evidence="2">ATCC 50983 / TXsc</strain>
    </source>
</reference>
<protein>
    <submittedName>
        <fullName evidence="1">Uncharacterized protein</fullName>
    </submittedName>
</protein>
<dbReference type="GeneID" id="9054691"/>
<gene>
    <name evidence="1" type="ORF">Pmar_PMAR026704</name>
</gene>
<evidence type="ECO:0000313" key="1">
    <source>
        <dbReference type="EMBL" id="EEQ97333.1"/>
    </source>
</evidence>
<organism evidence="2">
    <name type="scientific">Perkinsus marinus (strain ATCC 50983 / TXsc)</name>
    <dbReference type="NCBI Taxonomy" id="423536"/>
    <lineage>
        <taxon>Eukaryota</taxon>
        <taxon>Sar</taxon>
        <taxon>Alveolata</taxon>
        <taxon>Perkinsozoa</taxon>
        <taxon>Perkinsea</taxon>
        <taxon>Perkinsida</taxon>
        <taxon>Perkinsidae</taxon>
        <taxon>Perkinsus</taxon>
    </lineage>
</organism>
<dbReference type="InParanoid" id="C5M109"/>
<sequence>MKDITAKENEDTGDADPLAVNKVVKGAKTGSLDEPIPLNRAGLIEAVKGVQPTLFDSAAASIVKKLCEIDATIVSLENSTSTE</sequence>
<accession>C5M109</accession>
<dbReference type="Proteomes" id="UP000007800">
    <property type="component" value="Unassembled WGS sequence"/>
</dbReference>
<evidence type="ECO:0000313" key="2">
    <source>
        <dbReference type="Proteomes" id="UP000007800"/>
    </source>
</evidence>
<dbReference type="AlphaFoldDB" id="C5M109"/>
<keyword evidence="2" id="KW-1185">Reference proteome</keyword>
<feature type="non-terminal residue" evidence="1">
    <location>
        <position position="83"/>
    </location>
</feature>
<name>C5M109_PERM5</name>
<proteinExistence type="predicted"/>